<accession>A0A8T0HI56</accession>
<name>A0A8T0HI56_CERPU</name>
<evidence type="ECO:0000256" key="1">
    <source>
        <dbReference type="SAM" id="MobiDB-lite"/>
    </source>
</evidence>
<sequence>MAARAEDVIALKRLSIDPMEDDDDDEFEPLYNYSRTVVPVPTFLSDDSDDEDLVTASAPKRRPEIAPAKEPSTRAPQKAPVKKIVLDDDDDDDSWLMSSSPQLPKIPQPAFSTGNLALRQLRERRKELMMLQQLASPGAIKNIEELARIQAQQRPEVEPLPKVLESDVEPPKSEVGASEEKEKVLIKVQDKSGNSQSIRIYATDKFEKLFAQYAKMVKASLPNLSFRFDGDQLASNSTPKEHDMEDEDIIEVYDKSSSS</sequence>
<evidence type="ECO:0000313" key="3">
    <source>
        <dbReference type="EMBL" id="KAG0569062.1"/>
    </source>
</evidence>
<dbReference type="InterPro" id="IPR029071">
    <property type="entry name" value="Ubiquitin-like_domsf"/>
</dbReference>
<keyword evidence="4" id="KW-1185">Reference proteome</keyword>
<dbReference type="InterPro" id="IPR022617">
    <property type="entry name" value="Rad60/SUMO-like_dom"/>
</dbReference>
<protein>
    <recommendedName>
        <fullName evidence="2">Rad60/SUMO-like domain-containing protein</fullName>
    </recommendedName>
</protein>
<feature type="region of interest" description="Disordered" evidence="1">
    <location>
        <begin position="157"/>
        <end position="180"/>
    </location>
</feature>
<dbReference type="Gene3D" id="3.10.20.90">
    <property type="entry name" value="Phosphatidylinositol 3-kinase Catalytic Subunit, Chain A, domain 1"/>
    <property type="match status" value="1"/>
</dbReference>
<dbReference type="Pfam" id="PF11976">
    <property type="entry name" value="Rad60-SLD"/>
    <property type="match status" value="1"/>
</dbReference>
<dbReference type="PANTHER" id="PTHR47813:SF2">
    <property type="entry name" value="UBIQUITIN-LIKE SUPERFAMILY PROTEIN"/>
    <property type="match status" value="1"/>
</dbReference>
<dbReference type="SUPFAM" id="SSF54236">
    <property type="entry name" value="Ubiquitin-like"/>
    <property type="match status" value="1"/>
</dbReference>
<feature type="domain" description="Rad60/SUMO-like" evidence="2">
    <location>
        <begin position="186"/>
        <end position="253"/>
    </location>
</feature>
<feature type="region of interest" description="Disordered" evidence="1">
    <location>
        <begin position="42"/>
        <end position="111"/>
    </location>
</feature>
<proteinExistence type="predicted"/>
<feature type="region of interest" description="Disordered" evidence="1">
    <location>
        <begin position="228"/>
        <end position="248"/>
    </location>
</feature>
<evidence type="ECO:0000313" key="4">
    <source>
        <dbReference type="Proteomes" id="UP000822688"/>
    </source>
</evidence>
<dbReference type="Proteomes" id="UP000822688">
    <property type="component" value="Chromosome 6"/>
</dbReference>
<reference evidence="3 4" key="1">
    <citation type="submission" date="2020-06" db="EMBL/GenBank/DDBJ databases">
        <title>WGS assembly of Ceratodon purpureus strain R40.</title>
        <authorList>
            <person name="Carey S.B."/>
            <person name="Jenkins J."/>
            <person name="Shu S."/>
            <person name="Lovell J.T."/>
            <person name="Sreedasyam A."/>
            <person name="Maumus F."/>
            <person name="Tiley G.P."/>
            <person name="Fernandez-Pozo N."/>
            <person name="Barry K."/>
            <person name="Chen C."/>
            <person name="Wang M."/>
            <person name="Lipzen A."/>
            <person name="Daum C."/>
            <person name="Saski C.A."/>
            <person name="Payton A.C."/>
            <person name="Mcbreen J.C."/>
            <person name="Conrad R.E."/>
            <person name="Kollar L.M."/>
            <person name="Olsson S."/>
            <person name="Huttunen S."/>
            <person name="Landis J.B."/>
            <person name="Wickett N.J."/>
            <person name="Johnson M.G."/>
            <person name="Rensing S.A."/>
            <person name="Grimwood J."/>
            <person name="Schmutz J."/>
            <person name="Mcdaniel S.F."/>
        </authorList>
    </citation>
    <scope>NUCLEOTIDE SEQUENCE [LARGE SCALE GENOMIC DNA]</scope>
    <source>
        <strain evidence="3 4">R40</strain>
    </source>
</reference>
<dbReference type="EMBL" id="CM026427">
    <property type="protein sequence ID" value="KAG0569062.1"/>
    <property type="molecule type" value="Genomic_DNA"/>
</dbReference>
<gene>
    <name evidence="3" type="ORF">KC19_6G062900</name>
</gene>
<comment type="caution">
    <text evidence="3">The sequence shown here is derived from an EMBL/GenBank/DDBJ whole genome shotgun (WGS) entry which is preliminary data.</text>
</comment>
<dbReference type="AlphaFoldDB" id="A0A8T0HI56"/>
<dbReference type="PANTHER" id="PTHR47813">
    <property type="entry name" value="UBIQUITIN-LIKE SUPERFAMILY PROTEIN"/>
    <property type="match status" value="1"/>
</dbReference>
<evidence type="ECO:0000259" key="2">
    <source>
        <dbReference type="Pfam" id="PF11976"/>
    </source>
</evidence>
<organism evidence="3 4">
    <name type="scientific">Ceratodon purpureus</name>
    <name type="common">Fire moss</name>
    <name type="synonym">Dicranum purpureum</name>
    <dbReference type="NCBI Taxonomy" id="3225"/>
    <lineage>
        <taxon>Eukaryota</taxon>
        <taxon>Viridiplantae</taxon>
        <taxon>Streptophyta</taxon>
        <taxon>Embryophyta</taxon>
        <taxon>Bryophyta</taxon>
        <taxon>Bryophytina</taxon>
        <taxon>Bryopsida</taxon>
        <taxon>Dicranidae</taxon>
        <taxon>Pseudoditrichales</taxon>
        <taxon>Ditrichaceae</taxon>
        <taxon>Ceratodon</taxon>
    </lineage>
</organism>
<dbReference type="CDD" id="cd01763">
    <property type="entry name" value="Ubl_SUMO_like"/>
    <property type="match status" value="1"/>
</dbReference>